<dbReference type="Proteomes" id="UP000292373">
    <property type="component" value="Unassembled WGS sequence"/>
</dbReference>
<keyword evidence="1" id="KW-0812">Transmembrane</keyword>
<dbReference type="EMBL" id="SDMQ01000006">
    <property type="protein sequence ID" value="TBT85057.1"/>
    <property type="molecule type" value="Genomic_DNA"/>
</dbReference>
<dbReference type="InterPro" id="IPR017195">
    <property type="entry name" value="ABC_thiamin-permease_prd"/>
</dbReference>
<dbReference type="OrthoDB" id="8017424at2"/>
<name>A0A4Q9KDV2_9ACTN</name>
<feature type="transmembrane region" description="Helical" evidence="1">
    <location>
        <begin position="132"/>
        <end position="154"/>
    </location>
</feature>
<protein>
    <submittedName>
        <fullName evidence="2">Thiamine ABC transporter permease</fullName>
    </submittedName>
</protein>
<proteinExistence type="predicted"/>
<feature type="transmembrane region" description="Helical" evidence="1">
    <location>
        <begin position="166"/>
        <end position="185"/>
    </location>
</feature>
<feature type="transmembrane region" description="Helical" evidence="1">
    <location>
        <begin position="21"/>
        <end position="41"/>
    </location>
</feature>
<keyword evidence="1" id="KW-1133">Transmembrane helix</keyword>
<feature type="transmembrane region" description="Helical" evidence="1">
    <location>
        <begin position="61"/>
        <end position="78"/>
    </location>
</feature>
<comment type="caution">
    <text evidence="2">The sequence shown here is derived from an EMBL/GenBank/DDBJ whole genome shotgun (WGS) entry which is preliminary data.</text>
</comment>
<gene>
    <name evidence="2" type="ORF">ET989_07800</name>
</gene>
<dbReference type="AlphaFoldDB" id="A0A4Q9KDV2"/>
<reference evidence="2 3" key="1">
    <citation type="submission" date="2019-01" db="EMBL/GenBank/DDBJ databases">
        <title>Lactibacter flavus gen. nov., sp. nov., a novel bacterium of the family Propionibacteriaceae isolated from raw milk and dairy products.</title>
        <authorList>
            <person name="Huptas C."/>
            <person name="Wenning M."/>
            <person name="Breitenwieser F."/>
            <person name="Doll E."/>
            <person name="Von Neubeck M."/>
            <person name="Busse H.-J."/>
            <person name="Scherer S."/>
        </authorList>
    </citation>
    <scope>NUCLEOTIDE SEQUENCE [LARGE SCALE GENOMIC DNA]</scope>
    <source>
        <strain evidence="2 3">KCTC 33808</strain>
    </source>
</reference>
<evidence type="ECO:0000256" key="1">
    <source>
        <dbReference type="SAM" id="Phobius"/>
    </source>
</evidence>
<dbReference type="RefSeq" id="WP_131167970.1">
    <property type="nucleotide sequence ID" value="NZ_SDMQ01000006.1"/>
</dbReference>
<sequence length="208" mass="22358">MTQTNRTDQPVRAPQGRGFGLKEILAVVTLGVVFGFLYYLLVQGWNALAVAMGPFGDLAQNVLIGGWFVVAPLALFVVRRPGAGLVAEIMASIVEFVFLGSPVGPILLLSATVQGLGSELGFALFRYRRYDLVAFLVSGLTTAVFSFIYSTIRFGWLGQTLFETRLALHLTSGLVLCGVLGWLIARALLRTGVLRDLPAGRAAALDRA</sequence>
<feature type="transmembrane region" description="Helical" evidence="1">
    <location>
        <begin position="106"/>
        <end position="125"/>
    </location>
</feature>
<evidence type="ECO:0000313" key="2">
    <source>
        <dbReference type="EMBL" id="TBT85057.1"/>
    </source>
</evidence>
<organism evidence="2 3">
    <name type="scientific">Propioniciclava sinopodophylli</name>
    <dbReference type="NCBI Taxonomy" id="1837344"/>
    <lineage>
        <taxon>Bacteria</taxon>
        <taxon>Bacillati</taxon>
        <taxon>Actinomycetota</taxon>
        <taxon>Actinomycetes</taxon>
        <taxon>Propionibacteriales</taxon>
        <taxon>Propionibacteriaceae</taxon>
        <taxon>Propioniciclava</taxon>
    </lineage>
</organism>
<feature type="transmembrane region" description="Helical" evidence="1">
    <location>
        <begin position="83"/>
        <end position="100"/>
    </location>
</feature>
<keyword evidence="3" id="KW-1185">Reference proteome</keyword>
<dbReference type="Pfam" id="PF09819">
    <property type="entry name" value="ABC_cobalt"/>
    <property type="match status" value="1"/>
</dbReference>
<accession>A0A4Q9KDV2</accession>
<keyword evidence="1" id="KW-0472">Membrane</keyword>
<evidence type="ECO:0000313" key="3">
    <source>
        <dbReference type="Proteomes" id="UP000292373"/>
    </source>
</evidence>